<evidence type="ECO:0000313" key="1">
    <source>
        <dbReference type="EMBL" id="GFY11892.1"/>
    </source>
</evidence>
<accession>A0A8X6SMS9</accession>
<protein>
    <submittedName>
        <fullName evidence="1">Uncharacterized protein</fullName>
    </submittedName>
</protein>
<dbReference type="EMBL" id="BMAU01021309">
    <property type="protein sequence ID" value="GFY11892.1"/>
    <property type="molecule type" value="Genomic_DNA"/>
</dbReference>
<dbReference type="Proteomes" id="UP000887159">
    <property type="component" value="Unassembled WGS sequence"/>
</dbReference>
<sequence length="71" mass="8101">MVWRLVGEVGSQYQKRILRKCLARTWVTYEEMLTLLCEVGSVLNGRLLTYVSDDLNEMIAITPALNLVVDV</sequence>
<reference evidence="1" key="1">
    <citation type="submission" date="2020-08" db="EMBL/GenBank/DDBJ databases">
        <title>Multicomponent nature underlies the extraordinary mechanical properties of spider dragline silk.</title>
        <authorList>
            <person name="Kono N."/>
            <person name="Nakamura H."/>
            <person name="Mori M."/>
            <person name="Yoshida Y."/>
            <person name="Ohtoshi R."/>
            <person name="Malay A.D."/>
            <person name="Moran D.A.P."/>
            <person name="Tomita M."/>
            <person name="Numata K."/>
            <person name="Arakawa K."/>
        </authorList>
    </citation>
    <scope>NUCLEOTIDE SEQUENCE</scope>
</reference>
<dbReference type="AlphaFoldDB" id="A0A8X6SMS9"/>
<evidence type="ECO:0000313" key="2">
    <source>
        <dbReference type="Proteomes" id="UP000887159"/>
    </source>
</evidence>
<name>A0A8X6SMS9_TRICX</name>
<comment type="caution">
    <text evidence="1">The sequence shown here is derived from an EMBL/GenBank/DDBJ whole genome shotgun (WGS) entry which is preliminary data.</text>
</comment>
<proteinExistence type="predicted"/>
<organism evidence="1 2">
    <name type="scientific">Trichonephila clavipes</name>
    <name type="common">Golden silk orbweaver</name>
    <name type="synonym">Nephila clavipes</name>
    <dbReference type="NCBI Taxonomy" id="2585209"/>
    <lineage>
        <taxon>Eukaryota</taxon>
        <taxon>Metazoa</taxon>
        <taxon>Ecdysozoa</taxon>
        <taxon>Arthropoda</taxon>
        <taxon>Chelicerata</taxon>
        <taxon>Arachnida</taxon>
        <taxon>Araneae</taxon>
        <taxon>Araneomorphae</taxon>
        <taxon>Entelegynae</taxon>
        <taxon>Araneoidea</taxon>
        <taxon>Nephilidae</taxon>
        <taxon>Trichonephila</taxon>
    </lineage>
</organism>
<gene>
    <name evidence="1" type="ORF">TNCV_4973921</name>
</gene>
<keyword evidence="2" id="KW-1185">Reference proteome</keyword>